<feature type="region of interest" description="Disordered" evidence="1">
    <location>
        <begin position="1"/>
        <end position="44"/>
    </location>
</feature>
<evidence type="ECO:0000313" key="3">
    <source>
        <dbReference type="Proteomes" id="UP000583800"/>
    </source>
</evidence>
<comment type="caution">
    <text evidence="2">The sequence shown here is derived from an EMBL/GenBank/DDBJ whole genome shotgun (WGS) entry which is preliminary data.</text>
</comment>
<dbReference type="Pfam" id="PF00805">
    <property type="entry name" value="Pentapeptide"/>
    <property type="match status" value="2"/>
</dbReference>
<evidence type="ECO:0000256" key="1">
    <source>
        <dbReference type="SAM" id="MobiDB-lite"/>
    </source>
</evidence>
<reference evidence="2 3" key="1">
    <citation type="submission" date="2020-08" db="EMBL/GenBank/DDBJ databases">
        <title>Sequencing the genomes of 1000 actinobacteria strains.</title>
        <authorList>
            <person name="Klenk H.-P."/>
        </authorList>
    </citation>
    <scope>NUCLEOTIDE SEQUENCE [LARGE SCALE GENOMIC DNA]</scope>
    <source>
        <strain evidence="2 3">DSM 45913</strain>
    </source>
</reference>
<dbReference type="AlphaFoldDB" id="A0A7X0BZA1"/>
<feature type="compositionally biased region" description="Basic and acidic residues" evidence="1">
    <location>
        <begin position="1"/>
        <end position="11"/>
    </location>
</feature>
<dbReference type="SUPFAM" id="SSF141571">
    <property type="entry name" value="Pentapeptide repeat-like"/>
    <property type="match status" value="1"/>
</dbReference>
<dbReference type="Proteomes" id="UP000583800">
    <property type="component" value="Unassembled WGS sequence"/>
</dbReference>
<dbReference type="PANTHER" id="PTHR14136">
    <property type="entry name" value="BTB_POZ DOMAIN-CONTAINING PROTEIN KCTD9"/>
    <property type="match status" value="1"/>
</dbReference>
<dbReference type="EMBL" id="JACHJB010000001">
    <property type="protein sequence ID" value="MBB6343754.1"/>
    <property type="molecule type" value="Genomic_DNA"/>
</dbReference>
<dbReference type="InterPro" id="IPR001646">
    <property type="entry name" value="5peptide_repeat"/>
</dbReference>
<organism evidence="2 3">
    <name type="scientific">Nonomuraea muscovyensis</name>
    <dbReference type="NCBI Taxonomy" id="1124761"/>
    <lineage>
        <taxon>Bacteria</taxon>
        <taxon>Bacillati</taxon>
        <taxon>Actinomycetota</taxon>
        <taxon>Actinomycetes</taxon>
        <taxon>Streptosporangiales</taxon>
        <taxon>Streptosporangiaceae</taxon>
        <taxon>Nonomuraea</taxon>
    </lineage>
</organism>
<keyword evidence="3" id="KW-1185">Reference proteome</keyword>
<dbReference type="Gene3D" id="2.160.20.80">
    <property type="entry name" value="E3 ubiquitin-protein ligase SopA"/>
    <property type="match status" value="1"/>
</dbReference>
<accession>A0A7X0BZA1</accession>
<gene>
    <name evidence="2" type="ORF">FHU36_000263</name>
</gene>
<evidence type="ECO:0000313" key="2">
    <source>
        <dbReference type="EMBL" id="MBB6343754.1"/>
    </source>
</evidence>
<sequence length="302" mass="32652">MNVPVRVEDLAHPPQATLLPSSRRSARQGHPYPSAPRGKFRSTQWSMDQNIVRADRHKNSALLSWMPETRNRQRLTPSNASSTRTAEKTMSSGTRNHWTPARPPEDGIAAQRVREWIDAGEGGLDAVGLNLSGADLSHGNFSESWFTGAKLVNMRLRGAELYRSDAHGADFSGADLTECSLVRVNLDDAVMRGAILDGTNLAKASLYGIDASGASCRGTQFMGSSLLGVNLRCADLSNAVFQENSFKVTLDHNTKLVGASGSVFGPVVIVENGISRELSGAALEEWLTLKGGSLRVMTNDRF</sequence>
<dbReference type="InterPro" id="IPR051082">
    <property type="entry name" value="Pentapeptide-BTB/POZ_domain"/>
</dbReference>
<dbReference type="PANTHER" id="PTHR14136:SF17">
    <property type="entry name" value="BTB_POZ DOMAIN-CONTAINING PROTEIN KCTD9"/>
    <property type="match status" value="1"/>
</dbReference>
<name>A0A7X0BZA1_9ACTN</name>
<proteinExistence type="predicted"/>
<protein>
    <submittedName>
        <fullName evidence="2">Uncharacterized protein YjbI with pentapeptide repeats</fullName>
    </submittedName>
</protein>
<feature type="compositionally biased region" description="Polar residues" evidence="1">
    <location>
        <begin position="74"/>
        <end position="97"/>
    </location>
</feature>
<feature type="region of interest" description="Disordered" evidence="1">
    <location>
        <begin position="67"/>
        <end position="105"/>
    </location>
</feature>